<sequence>MWFERPSEGIGMTESGDWSRIELYCNRCGAEVQVRVDRIEHELDEMWQPERRKVSDLQL</sequence>
<gene>
    <name evidence="1" type="ORF">GCM10022403_087330</name>
</gene>
<dbReference type="Proteomes" id="UP001501009">
    <property type="component" value="Unassembled WGS sequence"/>
</dbReference>
<proteinExistence type="predicted"/>
<reference evidence="2" key="1">
    <citation type="journal article" date="2019" name="Int. J. Syst. Evol. Microbiol.">
        <title>The Global Catalogue of Microorganisms (GCM) 10K type strain sequencing project: providing services to taxonomists for standard genome sequencing and annotation.</title>
        <authorList>
            <consortium name="The Broad Institute Genomics Platform"/>
            <consortium name="The Broad Institute Genome Sequencing Center for Infectious Disease"/>
            <person name="Wu L."/>
            <person name="Ma J."/>
        </authorList>
    </citation>
    <scope>NUCLEOTIDE SEQUENCE [LARGE SCALE GENOMIC DNA]</scope>
    <source>
        <strain evidence="2">JCM 17138</strain>
    </source>
</reference>
<organism evidence="1 2">
    <name type="scientific">Streptomyces coacervatus</name>
    <dbReference type="NCBI Taxonomy" id="647381"/>
    <lineage>
        <taxon>Bacteria</taxon>
        <taxon>Bacillati</taxon>
        <taxon>Actinomycetota</taxon>
        <taxon>Actinomycetes</taxon>
        <taxon>Kitasatosporales</taxon>
        <taxon>Streptomycetaceae</taxon>
        <taxon>Streptomyces</taxon>
    </lineage>
</organism>
<keyword evidence="2" id="KW-1185">Reference proteome</keyword>
<evidence type="ECO:0000313" key="1">
    <source>
        <dbReference type="EMBL" id="GAA3841715.1"/>
    </source>
</evidence>
<evidence type="ECO:0000313" key="2">
    <source>
        <dbReference type="Proteomes" id="UP001501009"/>
    </source>
</evidence>
<accession>A0ABP7JCT7</accession>
<dbReference type="EMBL" id="BAABDE010000040">
    <property type="protein sequence ID" value="GAA3841715.1"/>
    <property type="molecule type" value="Genomic_DNA"/>
</dbReference>
<protein>
    <submittedName>
        <fullName evidence="1">Uncharacterized protein</fullName>
    </submittedName>
</protein>
<comment type="caution">
    <text evidence="1">The sequence shown here is derived from an EMBL/GenBank/DDBJ whole genome shotgun (WGS) entry which is preliminary data.</text>
</comment>
<name>A0ABP7JCT7_9ACTN</name>